<dbReference type="RefSeq" id="WP_257919522.1">
    <property type="nucleotide sequence ID" value="NZ_JAMXQV010000003.1"/>
</dbReference>
<proteinExistence type="predicted"/>
<organism evidence="2 3">
    <name type="scientific">Amycolatopsis iheyensis</name>
    <dbReference type="NCBI Taxonomy" id="2945988"/>
    <lineage>
        <taxon>Bacteria</taxon>
        <taxon>Bacillati</taxon>
        <taxon>Actinomycetota</taxon>
        <taxon>Actinomycetes</taxon>
        <taxon>Pseudonocardiales</taxon>
        <taxon>Pseudonocardiaceae</taxon>
        <taxon>Amycolatopsis</taxon>
    </lineage>
</organism>
<evidence type="ECO:0000313" key="2">
    <source>
        <dbReference type="EMBL" id="MCR6482904.1"/>
    </source>
</evidence>
<evidence type="ECO:0008006" key="4">
    <source>
        <dbReference type="Google" id="ProtNLM"/>
    </source>
</evidence>
<dbReference type="EMBL" id="JAMXQV010000003">
    <property type="protein sequence ID" value="MCR6482904.1"/>
    <property type="molecule type" value="Genomic_DNA"/>
</dbReference>
<dbReference type="AlphaFoldDB" id="A0A9X2SHZ2"/>
<keyword evidence="3" id="KW-1185">Reference proteome</keyword>
<dbReference type="Proteomes" id="UP001144096">
    <property type="component" value="Unassembled WGS sequence"/>
</dbReference>
<gene>
    <name evidence="2" type="ORF">M8542_08740</name>
</gene>
<evidence type="ECO:0000256" key="1">
    <source>
        <dbReference type="SAM" id="SignalP"/>
    </source>
</evidence>
<name>A0A9X2SHZ2_9PSEU</name>
<feature type="signal peptide" evidence="1">
    <location>
        <begin position="1"/>
        <end position="20"/>
    </location>
</feature>
<keyword evidence="1" id="KW-0732">Signal</keyword>
<comment type="caution">
    <text evidence="2">The sequence shown here is derived from an EMBL/GenBank/DDBJ whole genome shotgun (WGS) entry which is preliminary data.</text>
</comment>
<evidence type="ECO:0000313" key="3">
    <source>
        <dbReference type="Proteomes" id="UP001144096"/>
    </source>
</evidence>
<feature type="chain" id="PRO_5040909156" description="Secreted protein" evidence="1">
    <location>
        <begin position="21"/>
        <end position="70"/>
    </location>
</feature>
<protein>
    <recommendedName>
        <fullName evidence="4">Secreted protein</fullName>
    </recommendedName>
</protein>
<accession>A0A9X2SHZ2</accession>
<reference evidence="2" key="1">
    <citation type="submission" date="2022-06" db="EMBL/GenBank/DDBJ databases">
        <title>Amycolatopsis iheyaensis sp. nov., a new species of the genus Amycolatopsis isolated from soil in Iheya island, Japan.</title>
        <authorList>
            <person name="Ngamcharungchit C."/>
            <person name="Kanto H."/>
            <person name="Take A."/>
            <person name="Intra B."/>
            <person name="Matsumoto A."/>
            <person name="Panbangred W."/>
            <person name="Inahashi Y."/>
        </authorList>
    </citation>
    <scope>NUCLEOTIDE SEQUENCE</scope>
    <source>
        <strain evidence="2">OK19-0408</strain>
    </source>
</reference>
<sequence>MRLAMIVAALAIVVVPPAQADAGLGRSCLVVTRITTVRIQHPAAGTVYRIVPLKMCVRVVTPQFVPEPET</sequence>